<reference evidence="3" key="1">
    <citation type="submission" date="2022-08" db="EMBL/GenBank/DDBJ databases">
        <title>Novel sulfate-reducing endosymbionts in the free-living metamonad Anaeramoeba.</title>
        <authorList>
            <person name="Jerlstrom-Hultqvist J."/>
            <person name="Cepicka I."/>
            <person name="Gallot-Lavallee L."/>
            <person name="Salas-Leiva D."/>
            <person name="Curtis B.A."/>
            <person name="Zahonova K."/>
            <person name="Pipaliya S."/>
            <person name="Dacks J."/>
            <person name="Roger A.J."/>
        </authorList>
    </citation>
    <scope>NUCLEOTIDE SEQUENCE</scope>
    <source>
        <strain evidence="3">Schooner1</strain>
    </source>
</reference>
<evidence type="ECO:0000256" key="1">
    <source>
        <dbReference type="SAM" id="MobiDB-lite"/>
    </source>
</evidence>
<evidence type="ECO:0000313" key="4">
    <source>
        <dbReference type="Proteomes" id="UP001150062"/>
    </source>
</evidence>
<accession>A0ABQ8X5I7</accession>
<dbReference type="Gene3D" id="3.40.50.880">
    <property type="match status" value="1"/>
</dbReference>
<dbReference type="SMART" id="SM00225">
    <property type="entry name" value="BTB"/>
    <property type="match status" value="1"/>
</dbReference>
<evidence type="ECO:0000259" key="2">
    <source>
        <dbReference type="PROSITE" id="PS50097"/>
    </source>
</evidence>
<dbReference type="Proteomes" id="UP001150062">
    <property type="component" value="Unassembled WGS sequence"/>
</dbReference>
<proteinExistence type="predicted"/>
<dbReference type="SUPFAM" id="SSF52317">
    <property type="entry name" value="Class I glutamine amidotransferase-like"/>
    <property type="match status" value="1"/>
</dbReference>
<feature type="domain" description="BTB" evidence="2">
    <location>
        <begin position="20"/>
        <end position="102"/>
    </location>
</feature>
<protein>
    <recommendedName>
        <fullName evidence="2">BTB domain-containing protein</fullName>
    </recommendedName>
</protein>
<comment type="caution">
    <text evidence="3">The sequence shown here is derived from an EMBL/GenBank/DDBJ whole genome shotgun (WGS) entry which is preliminary data.</text>
</comment>
<organism evidence="3 4">
    <name type="scientific">Anaeramoeba flamelloides</name>
    <dbReference type="NCBI Taxonomy" id="1746091"/>
    <lineage>
        <taxon>Eukaryota</taxon>
        <taxon>Metamonada</taxon>
        <taxon>Anaeramoebidae</taxon>
        <taxon>Anaeramoeba</taxon>
    </lineage>
</organism>
<dbReference type="InterPro" id="IPR011333">
    <property type="entry name" value="SKP1/BTB/POZ_sf"/>
</dbReference>
<gene>
    <name evidence="3" type="ORF">M0813_09956</name>
</gene>
<dbReference type="PANTHER" id="PTHR45774:SF3">
    <property type="entry name" value="BTB (POZ) DOMAIN-CONTAINING 2B-RELATED"/>
    <property type="match status" value="1"/>
</dbReference>
<dbReference type="Gene3D" id="3.30.710.10">
    <property type="entry name" value="Potassium Channel Kv1.1, Chain A"/>
    <property type="match status" value="1"/>
</dbReference>
<evidence type="ECO:0000313" key="3">
    <source>
        <dbReference type="EMBL" id="KAJ6227374.1"/>
    </source>
</evidence>
<dbReference type="PANTHER" id="PTHR45774">
    <property type="entry name" value="BTB/POZ DOMAIN-CONTAINING"/>
    <property type="match status" value="1"/>
</dbReference>
<name>A0ABQ8X5I7_9EUKA</name>
<dbReference type="InterPro" id="IPR000210">
    <property type="entry name" value="BTB/POZ_dom"/>
</dbReference>
<dbReference type="Pfam" id="PF00651">
    <property type="entry name" value="BTB"/>
    <property type="match status" value="1"/>
</dbReference>
<dbReference type="PROSITE" id="PS50097">
    <property type="entry name" value="BTB"/>
    <property type="match status" value="1"/>
</dbReference>
<sequence>MQLTPLVEFYRPLINQPEMADIQFVVGKQGKQVWAHKLVCSVSSTLFKTMFYSQVSWSENINLTDCKTGERMLPQIEIPDIEYDVFMVILGYMYTREAKITKDLVWSVFHSAEKFNLPELQALCLRFVLANLSVNNCLTSLDKCRCIILSKLKNLRRMKSNKLEKSHKKKCCQIKQKQKQKQQSQQQSQQQQSQQQQQQQQQPIITDIETNDNKSEKAAEIHENKNKNKKIDEENLEDHSLFCTLNPKNCKCQCCRSTLIQKILRFVKENSNEILSQRHCLDNLHASTCNILLNTKRLVPTEIHVFRRVVERGTTLCKVRNLECCPENLRDTIGDLLNSIGIHLLADDHLQEIWETKLFGLKKLFPALVKRSKTMYRLNYPYLNHKSFTHAKGCKNKEDLKILLLSADEERSWRDDVNNSIKDCGILHVDVLKVHKKTPCYDSMKSYDVIVVYSWTKFGSRQKVGDMLARFVEDGGGLVISTYYSLVEDNQANLDGRIVDEDFLPIKANPEIRNRRSELGQTVLPNHPVMKGVKKFNGGKKSLRICSMTAEKNSLIISKWSDGTILAAAKQRGNTSGRVVVLNFCFVSDNVYSDGDFWQTNTDGAKLIGNSVLYVGKATPVN</sequence>
<keyword evidence="4" id="KW-1185">Reference proteome</keyword>
<dbReference type="SUPFAM" id="SSF54695">
    <property type="entry name" value="POZ domain"/>
    <property type="match status" value="1"/>
</dbReference>
<dbReference type="EMBL" id="JAOAOG010000336">
    <property type="protein sequence ID" value="KAJ6227374.1"/>
    <property type="molecule type" value="Genomic_DNA"/>
</dbReference>
<feature type="region of interest" description="Disordered" evidence="1">
    <location>
        <begin position="182"/>
        <end position="202"/>
    </location>
</feature>
<dbReference type="InterPro" id="IPR029062">
    <property type="entry name" value="Class_I_gatase-like"/>
</dbReference>